<proteinExistence type="predicted"/>
<accession>A0ABT5KEC7</accession>
<dbReference type="InterPro" id="IPR000962">
    <property type="entry name" value="Znf_DskA_TraR"/>
</dbReference>
<dbReference type="RefSeq" id="WP_273600460.1">
    <property type="nucleotide sequence ID" value="NZ_JAQQXT010000006.1"/>
</dbReference>
<keyword evidence="2" id="KW-0863">Zinc-finger</keyword>
<dbReference type="EMBL" id="JAQQXT010000006">
    <property type="protein sequence ID" value="MDC8772253.1"/>
    <property type="molecule type" value="Genomic_DNA"/>
</dbReference>
<evidence type="ECO:0000313" key="7">
    <source>
        <dbReference type="EMBL" id="MDC8772253.1"/>
    </source>
</evidence>
<feature type="zinc finger region" description="dksA C4-type" evidence="4">
    <location>
        <begin position="93"/>
        <end position="117"/>
    </location>
</feature>
<sequence length="134" mass="14760">MTHSQDLTPGQRALIEAGLLQRQRSLEQELQTQLGAQGRVEHAREQLLQDGDGEQAHAADREVDLARSDANLEALRQVNEALQRLRSPEFGRCGDCGEAIAFDRLKANPQALRCINCQTADERSHGGAAVHNKL</sequence>
<protein>
    <submittedName>
        <fullName evidence="7">TraR/DksA family transcriptional regulator</fullName>
    </submittedName>
</protein>
<keyword evidence="1" id="KW-0479">Metal-binding</keyword>
<evidence type="ECO:0000259" key="6">
    <source>
        <dbReference type="Pfam" id="PF01258"/>
    </source>
</evidence>
<comment type="caution">
    <text evidence="7">The sequence shown here is derived from an EMBL/GenBank/DDBJ whole genome shotgun (WGS) entry which is preliminary data.</text>
</comment>
<evidence type="ECO:0000256" key="1">
    <source>
        <dbReference type="ARBA" id="ARBA00022723"/>
    </source>
</evidence>
<name>A0ABT5KEC7_9BURK</name>
<feature type="domain" description="Zinc finger DksA/TraR C4-type" evidence="6">
    <location>
        <begin position="89"/>
        <end position="123"/>
    </location>
</feature>
<evidence type="ECO:0000256" key="3">
    <source>
        <dbReference type="ARBA" id="ARBA00022833"/>
    </source>
</evidence>
<dbReference type="PANTHER" id="PTHR33823">
    <property type="entry name" value="RNA POLYMERASE-BINDING TRANSCRIPTION FACTOR DKSA-RELATED"/>
    <property type="match status" value="1"/>
</dbReference>
<dbReference type="SUPFAM" id="SSF57716">
    <property type="entry name" value="Glucocorticoid receptor-like (DNA-binding domain)"/>
    <property type="match status" value="1"/>
</dbReference>
<evidence type="ECO:0000256" key="4">
    <source>
        <dbReference type="PROSITE-ProRule" id="PRU00510"/>
    </source>
</evidence>
<gene>
    <name evidence="7" type="ORF">PRZ03_11780</name>
</gene>
<keyword evidence="3" id="KW-0862">Zinc</keyword>
<organism evidence="7 8">
    <name type="scientific">Roseateles albus</name>
    <dbReference type="NCBI Taxonomy" id="2987525"/>
    <lineage>
        <taxon>Bacteria</taxon>
        <taxon>Pseudomonadati</taxon>
        <taxon>Pseudomonadota</taxon>
        <taxon>Betaproteobacteria</taxon>
        <taxon>Burkholderiales</taxon>
        <taxon>Sphaerotilaceae</taxon>
        <taxon>Roseateles</taxon>
    </lineage>
</organism>
<dbReference type="PANTHER" id="PTHR33823:SF4">
    <property type="entry name" value="GENERAL STRESS PROTEIN 16O"/>
    <property type="match status" value="1"/>
</dbReference>
<dbReference type="Proteomes" id="UP001221189">
    <property type="component" value="Unassembled WGS sequence"/>
</dbReference>
<keyword evidence="8" id="KW-1185">Reference proteome</keyword>
<evidence type="ECO:0000256" key="2">
    <source>
        <dbReference type="ARBA" id="ARBA00022771"/>
    </source>
</evidence>
<evidence type="ECO:0000256" key="5">
    <source>
        <dbReference type="SAM" id="MobiDB-lite"/>
    </source>
</evidence>
<dbReference type="PROSITE" id="PS51128">
    <property type="entry name" value="ZF_DKSA_2"/>
    <property type="match status" value="1"/>
</dbReference>
<evidence type="ECO:0000313" key="8">
    <source>
        <dbReference type="Proteomes" id="UP001221189"/>
    </source>
</evidence>
<reference evidence="7 8" key="1">
    <citation type="submission" date="2022-10" db="EMBL/GenBank/DDBJ databases">
        <title>Paucibacter sp. hw1 Genome sequencing.</title>
        <authorList>
            <person name="Park S."/>
        </authorList>
    </citation>
    <scope>NUCLEOTIDE SEQUENCE [LARGE SCALE GENOMIC DNA]</scope>
    <source>
        <strain evidence="8">hw1</strain>
    </source>
</reference>
<dbReference type="Pfam" id="PF01258">
    <property type="entry name" value="zf-dskA_traR"/>
    <property type="match status" value="1"/>
</dbReference>
<dbReference type="Gene3D" id="1.20.120.910">
    <property type="entry name" value="DksA, coiled-coil domain"/>
    <property type="match status" value="1"/>
</dbReference>
<feature type="region of interest" description="Disordered" evidence="5">
    <location>
        <begin position="33"/>
        <end position="60"/>
    </location>
</feature>